<dbReference type="eggNOG" id="KOG0253">
    <property type="taxonomic scope" value="Eukaryota"/>
</dbReference>
<keyword evidence="3 6" id="KW-0812">Transmembrane</keyword>
<dbReference type="PANTHER" id="PTHR23511:SF41">
    <property type="entry name" value="MAJOR FACILITATOR SUPERFAMILY (MFS) PROFILE DOMAIN-CONTAINING PROTEIN"/>
    <property type="match status" value="1"/>
</dbReference>
<evidence type="ECO:0000256" key="6">
    <source>
        <dbReference type="SAM" id="Phobius"/>
    </source>
</evidence>
<keyword evidence="5 6" id="KW-0472">Membrane</keyword>
<gene>
    <name evidence="8" type="ORF">TRIADDRAFT_62147</name>
</gene>
<keyword evidence="4 6" id="KW-1133">Transmembrane helix</keyword>
<feature type="transmembrane region" description="Helical" evidence="6">
    <location>
        <begin position="169"/>
        <end position="191"/>
    </location>
</feature>
<dbReference type="AlphaFoldDB" id="B3SCZ1"/>
<evidence type="ECO:0000256" key="2">
    <source>
        <dbReference type="ARBA" id="ARBA00022448"/>
    </source>
</evidence>
<dbReference type="SUPFAM" id="SSF103473">
    <property type="entry name" value="MFS general substrate transporter"/>
    <property type="match status" value="1"/>
</dbReference>
<keyword evidence="9" id="KW-1185">Reference proteome</keyword>
<evidence type="ECO:0000256" key="4">
    <source>
        <dbReference type="ARBA" id="ARBA00022989"/>
    </source>
</evidence>
<feature type="transmembrane region" description="Helical" evidence="6">
    <location>
        <begin position="107"/>
        <end position="127"/>
    </location>
</feature>
<dbReference type="RefSeq" id="XP_002118093.1">
    <property type="nucleotide sequence ID" value="XM_002118057.1"/>
</dbReference>
<dbReference type="OrthoDB" id="4139357at2759"/>
<name>B3SCZ1_TRIAD</name>
<dbReference type="InterPro" id="IPR011701">
    <property type="entry name" value="MFS"/>
</dbReference>
<dbReference type="GO" id="GO:0022857">
    <property type="term" value="F:transmembrane transporter activity"/>
    <property type="evidence" value="ECO:0007669"/>
    <property type="project" value="InterPro"/>
</dbReference>
<keyword evidence="2" id="KW-0813">Transport</keyword>
<dbReference type="EMBL" id="DS985274">
    <property type="protein sequence ID" value="EDV19404.1"/>
    <property type="molecule type" value="Genomic_DNA"/>
</dbReference>
<accession>B3SCZ1</accession>
<evidence type="ECO:0000313" key="8">
    <source>
        <dbReference type="EMBL" id="EDV19404.1"/>
    </source>
</evidence>
<comment type="subcellular location">
    <subcellularLocation>
        <location evidence="1">Membrane</location>
        <topology evidence="1">Multi-pass membrane protein</topology>
    </subcellularLocation>
</comment>
<dbReference type="CTD" id="6759306"/>
<proteinExistence type="predicted"/>
<dbReference type="PROSITE" id="PS50850">
    <property type="entry name" value="MFS"/>
    <property type="match status" value="1"/>
</dbReference>
<dbReference type="PhylomeDB" id="B3SCZ1"/>
<dbReference type="GeneID" id="6759306"/>
<dbReference type="InterPro" id="IPR020846">
    <property type="entry name" value="MFS_dom"/>
</dbReference>
<dbReference type="InParanoid" id="B3SCZ1"/>
<evidence type="ECO:0000256" key="1">
    <source>
        <dbReference type="ARBA" id="ARBA00004141"/>
    </source>
</evidence>
<dbReference type="HOGENOM" id="CLU_1273688_0_0_1"/>
<evidence type="ECO:0000259" key="7">
    <source>
        <dbReference type="PROSITE" id="PS50850"/>
    </source>
</evidence>
<evidence type="ECO:0000313" key="9">
    <source>
        <dbReference type="Proteomes" id="UP000009022"/>
    </source>
</evidence>
<dbReference type="FunCoup" id="B3SCZ1">
    <property type="interactions" value="123"/>
</dbReference>
<evidence type="ECO:0000256" key="5">
    <source>
        <dbReference type="ARBA" id="ARBA00023136"/>
    </source>
</evidence>
<evidence type="ECO:0000256" key="3">
    <source>
        <dbReference type="ARBA" id="ARBA00022692"/>
    </source>
</evidence>
<dbReference type="Pfam" id="PF07690">
    <property type="entry name" value="MFS_1"/>
    <property type="match status" value="1"/>
</dbReference>
<dbReference type="Gene3D" id="1.20.1250.20">
    <property type="entry name" value="MFS general substrate transporter like domains"/>
    <property type="match status" value="1"/>
</dbReference>
<dbReference type="PANTHER" id="PTHR23511">
    <property type="entry name" value="SYNAPTIC VESICLE GLYCOPROTEIN 2"/>
    <property type="match status" value="1"/>
</dbReference>
<feature type="transmembrane region" description="Helical" evidence="6">
    <location>
        <begin position="80"/>
        <end position="100"/>
    </location>
</feature>
<dbReference type="Proteomes" id="UP000009022">
    <property type="component" value="Unassembled WGS sequence"/>
</dbReference>
<dbReference type="GO" id="GO:0016020">
    <property type="term" value="C:membrane"/>
    <property type="evidence" value="ECO:0007669"/>
    <property type="project" value="UniProtKB-SubCell"/>
</dbReference>
<dbReference type="InterPro" id="IPR036259">
    <property type="entry name" value="MFS_trans_sf"/>
</dbReference>
<dbReference type="OMA" id="LIPHLRM"/>
<feature type="domain" description="Major facilitator superfamily (MFS) profile" evidence="7">
    <location>
        <begin position="42"/>
        <end position="239"/>
    </location>
</feature>
<dbReference type="KEGG" id="tad:TRIADDRAFT_62147"/>
<feature type="transmembrane region" description="Helical" evidence="6">
    <location>
        <begin position="45"/>
        <end position="68"/>
    </location>
</feature>
<protein>
    <recommendedName>
        <fullName evidence="7">Major facilitator superfamily (MFS) profile domain-containing protein</fullName>
    </recommendedName>
</protein>
<reference evidence="8 9" key="1">
    <citation type="journal article" date="2008" name="Nature">
        <title>The Trichoplax genome and the nature of placozoans.</title>
        <authorList>
            <person name="Srivastava M."/>
            <person name="Begovic E."/>
            <person name="Chapman J."/>
            <person name="Putnam N.H."/>
            <person name="Hellsten U."/>
            <person name="Kawashima T."/>
            <person name="Kuo A."/>
            <person name="Mitros T."/>
            <person name="Salamov A."/>
            <person name="Carpenter M.L."/>
            <person name="Signorovitch A.Y."/>
            <person name="Moreno M.A."/>
            <person name="Kamm K."/>
            <person name="Grimwood J."/>
            <person name="Schmutz J."/>
            <person name="Shapiro H."/>
            <person name="Grigoriev I.V."/>
            <person name="Buss L.W."/>
            <person name="Schierwater B."/>
            <person name="Dellaporta S.L."/>
            <person name="Rokhsar D.S."/>
        </authorList>
    </citation>
    <scope>NUCLEOTIDE SEQUENCE [LARGE SCALE GENOMIC DNA]</scope>
    <source>
        <strain evidence="8 9">Grell-BS-1999</strain>
    </source>
</reference>
<organism evidence="8 9">
    <name type="scientific">Trichoplax adhaerens</name>
    <name type="common">Trichoplax reptans</name>
    <dbReference type="NCBI Taxonomy" id="10228"/>
    <lineage>
        <taxon>Eukaryota</taxon>
        <taxon>Metazoa</taxon>
        <taxon>Placozoa</taxon>
        <taxon>Uniplacotomia</taxon>
        <taxon>Trichoplacea</taxon>
        <taxon>Trichoplacidae</taxon>
        <taxon>Trichoplax</taxon>
    </lineage>
</organism>
<sequence>MPFAKDEEKIVLRWPKQNNEDQTFTISEAIESIGFGRFQWRCLSVIGFILSVRTMQIAMLSLLGPLLICEWGISNIQAGLIVGLAYVGDIIGFPYLGWFCDHYGRKLGVIVAILCTSYFSSLSSLSSDITMMLLLRLVCGVSESGMLQCITILSELVPATARARSIVSLRGFTFIGIAFEGIIAYICLKIFDWRMLLVESPRYLLLHGFRKEAKDIIINIAKMNRKPAPEGNLITIVEV</sequence>
<dbReference type="STRING" id="10228.B3SCZ1"/>